<proteinExistence type="predicted"/>
<reference evidence="3" key="1">
    <citation type="journal article" date="2017" name="Front. Plant Sci.">
        <title>Climate Clever Clovers: New Paradigm to Reduce the Environmental Footprint of Ruminants by Breeding Low Methanogenic Forages Utilizing Haplotype Variation.</title>
        <authorList>
            <person name="Kaur P."/>
            <person name="Appels R."/>
            <person name="Bayer P.E."/>
            <person name="Keeble-Gagnere G."/>
            <person name="Wang J."/>
            <person name="Hirakawa H."/>
            <person name="Shirasawa K."/>
            <person name="Vercoe P."/>
            <person name="Stefanova K."/>
            <person name="Durmic Z."/>
            <person name="Nichols P."/>
            <person name="Revell C."/>
            <person name="Isobe S.N."/>
            <person name="Edwards D."/>
            <person name="Erskine W."/>
        </authorList>
    </citation>
    <scope>NUCLEOTIDE SEQUENCE [LARGE SCALE GENOMIC DNA]</scope>
    <source>
        <strain evidence="3">cv. Daliak</strain>
    </source>
</reference>
<dbReference type="Proteomes" id="UP000242715">
    <property type="component" value="Unassembled WGS sequence"/>
</dbReference>
<evidence type="ECO:0000313" key="3">
    <source>
        <dbReference type="Proteomes" id="UP000242715"/>
    </source>
</evidence>
<name>A0A2Z6NBV6_TRISU</name>
<dbReference type="EMBL" id="DF973905">
    <property type="protein sequence ID" value="GAU42234.1"/>
    <property type="molecule type" value="Genomic_DNA"/>
</dbReference>
<protein>
    <submittedName>
        <fullName evidence="2">Uncharacterized protein</fullName>
    </submittedName>
</protein>
<accession>A0A2Z6NBV6</accession>
<evidence type="ECO:0000256" key="1">
    <source>
        <dbReference type="SAM" id="MobiDB-lite"/>
    </source>
</evidence>
<dbReference type="OrthoDB" id="10473692at2759"/>
<organism evidence="2 3">
    <name type="scientific">Trifolium subterraneum</name>
    <name type="common">Subterranean clover</name>
    <dbReference type="NCBI Taxonomy" id="3900"/>
    <lineage>
        <taxon>Eukaryota</taxon>
        <taxon>Viridiplantae</taxon>
        <taxon>Streptophyta</taxon>
        <taxon>Embryophyta</taxon>
        <taxon>Tracheophyta</taxon>
        <taxon>Spermatophyta</taxon>
        <taxon>Magnoliopsida</taxon>
        <taxon>eudicotyledons</taxon>
        <taxon>Gunneridae</taxon>
        <taxon>Pentapetalae</taxon>
        <taxon>rosids</taxon>
        <taxon>fabids</taxon>
        <taxon>Fabales</taxon>
        <taxon>Fabaceae</taxon>
        <taxon>Papilionoideae</taxon>
        <taxon>50 kb inversion clade</taxon>
        <taxon>NPAAA clade</taxon>
        <taxon>Hologalegina</taxon>
        <taxon>IRL clade</taxon>
        <taxon>Trifolieae</taxon>
        <taxon>Trifolium</taxon>
    </lineage>
</organism>
<evidence type="ECO:0000313" key="2">
    <source>
        <dbReference type="EMBL" id="GAU42234.1"/>
    </source>
</evidence>
<feature type="region of interest" description="Disordered" evidence="1">
    <location>
        <begin position="24"/>
        <end position="50"/>
    </location>
</feature>
<sequence>MKEQEIFEKLIAIIAKINQDKNLTVGGEESPIDSGGRNIASEKENKASQNLTSAEAHITVDRKNMNDRLWEEFLKWVKKHDESEGMLKPPHIGKKVERRRLESMNATDVCVSDEPIARRERFNRTSGDRTVWGIQSATNSSEIDFCRHTAENPRTMVAVGRLPTYNSTTTTKASGHWFQGSCSSSASNDEGLYTRDG</sequence>
<keyword evidence="3" id="KW-1185">Reference proteome</keyword>
<dbReference type="AlphaFoldDB" id="A0A2Z6NBV6"/>
<gene>
    <name evidence="2" type="ORF">TSUD_351440</name>
</gene>